<evidence type="ECO:0000256" key="8">
    <source>
        <dbReference type="ARBA" id="ARBA00022989"/>
    </source>
</evidence>
<comment type="pathway">
    <text evidence="3 10">Protein modification; protein glycosylation.</text>
</comment>
<evidence type="ECO:0000256" key="7">
    <source>
        <dbReference type="ARBA" id="ARBA00022824"/>
    </source>
</evidence>
<reference evidence="11" key="1">
    <citation type="submission" date="2014-02" db="EMBL/GenBank/DDBJ databases">
        <authorList>
            <person name="Genoscope - CEA"/>
        </authorList>
    </citation>
    <scope>NUCLEOTIDE SEQUENCE</scope>
    <source>
        <strain evidence="11">LS3</strain>
    </source>
</reference>
<protein>
    <recommendedName>
        <fullName evidence="10">Dolichyl-diphosphooligosaccharide--protein glycosyltransferase subunit 1</fullName>
    </recommendedName>
</protein>
<dbReference type="EMBL" id="HG937693">
    <property type="protein sequence ID" value="CDP34056.1"/>
    <property type="molecule type" value="Genomic_DNA"/>
</dbReference>
<dbReference type="AlphaFoldDB" id="A0A060T4E0"/>
<feature type="transmembrane region" description="Helical" evidence="10">
    <location>
        <begin position="429"/>
        <end position="448"/>
    </location>
</feature>
<dbReference type="PhylomeDB" id="A0A060T4E0"/>
<keyword evidence="5 10" id="KW-0812">Transmembrane</keyword>
<dbReference type="GO" id="GO:0008250">
    <property type="term" value="C:oligosaccharyltransferase complex"/>
    <property type="evidence" value="ECO:0007669"/>
    <property type="project" value="UniProtKB-UniRule"/>
</dbReference>
<keyword evidence="9 10" id="KW-0472">Membrane</keyword>
<evidence type="ECO:0000256" key="9">
    <source>
        <dbReference type="ARBA" id="ARBA00023136"/>
    </source>
</evidence>
<dbReference type="UniPathway" id="UPA00378"/>
<comment type="similarity">
    <text evidence="4 10">Belongs to the OST1 family.</text>
</comment>
<feature type="chain" id="PRO_5005102546" description="Dolichyl-diphosphooligosaccharide--protein glycosyltransferase subunit 1" evidence="10">
    <location>
        <begin position="20"/>
        <end position="458"/>
    </location>
</feature>
<keyword evidence="7 10" id="KW-0256">Endoplasmic reticulum</keyword>
<evidence type="ECO:0000313" key="11">
    <source>
        <dbReference type="EMBL" id="CDP34056.1"/>
    </source>
</evidence>
<keyword evidence="6 10" id="KW-0732">Signal</keyword>
<evidence type="ECO:0000256" key="3">
    <source>
        <dbReference type="ARBA" id="ARBA00004922"/>
    </source>
</evidence>
<accession>A0A060T4E0</accession>
<dbReference type="Pfam" id="PF04597">
    <property type="entry name" value="Ribophorin_I"/>
    <property type="match status" value="1"/>
</dbReference>
<gene>
    <name evidence="11" type="ORF">GNLVRS02_ARAD1C03674g</name>
</gene>
<comment type="function">
    <text evidence="1 10">Subunit of the oligosaccharyl transferase (OST) complex that catalyzes the initial transfer of a defined glycan (Glc(3)Man(9)GlcNAc(2) in eukaryotes) from the lipid carrier dolichol-pyrophosphate to an asparagine residue within an Asn-X-Ser/Thr consensus motif in nascent polypeptide chains, the first step in protein N-glycosylation. N-glycosylation occurs cotranslationally and the complex associates with the Sec61 complex at the channel-forming translocon complex that mediates protein translocation across the endoplasmic reticulum (ER). All subunits are required for a maximal enzyme activity.</text>
</comment>
<evidence type="ECO:0000256" key="6">
    <source>
        <dbReference type="ARBA" id="ARBA00022729"/>
    </source>
</evidence>
<evidence type="ECO:0000256" key="2">
    <source>
        <dbReference type="ARBA" id="ARBA00004115"/>
    </source>
</evidence>
<evidence type="ECO:0000256" key="1">
    <source>
        <dbReference type="ARBA" id="ARBA00002791"/>
    </source>
</evidence>
<reference evidence="11" key="2">
    <citation type="submission" date="2014-06" db="EMBL/GenBank/DDBJ databases">
        <title>The complete genome of Blastobotrys (Arxula) adeninivorans LS3 - a yeast of biotechnological interest.</title>
        <authorList>
            <person name="Kunze G."/>
            <person name="Gaillardin C."/>
            <person name="Czernicka M."/>
            <person name="Durrens P."/>
            <person name="Martin T."/>
            <person name="Boer E."/>
            <person name="Gabaldon T."/>
            <person name="Cruz J."/>
            <person name="Talla E."/>
            <person name="Marck C."/>
            <person name="Goffeau A."/>
            <person name="Barbe V."/>
            <person name="Baret P."/>
            <person name="Baronian K."/>
            <person name="Beier S."/>
            <person name="Bleykasten C."/>
            <person name="Bode R."/>
            <person name="Casaregola S."/>
            <person name="Despons L."/>
            <person name="Fairhead C."/>
            <person name="Giersberg M."/>
            <person name="Gierski P."/>
            <person name="Hahnel U."/>
            <person name="Hartmann A."/>
            <person name="Jankowska D."/>
            <person name="Jubin C."/>
            <person name="Jung P."/>
            <person name="Lafontaine I."/>
            <person name="Leh-Louis V."/>
            <person name="Lemaire M."/>
            <person name="Marcet-Houben M."/>
            <person name="Mascher M."/>
            <person name="Morel G."/>
            <person name="Richard G.-F."/>
            <person name="Riechen J."/>
            <person name="Sacerdot C."/>
            <person name="Sarkar A."/>
            <person name="Savel G."/>
            <person name="Schacherer J."/>
            <person name="Sherman D."/>
            <person name="Straub M.-L."/>
            <person name="Stein N."/>
            <person name="Thierry A."/>
            <person name="Trautwein-Schult A."/>
            <person name="Westhof E."/>
            <person name="Worch S."/>
            <person name="Dujon B."/>
            <person name="Souciet J.-L."/>
            <person name="Wincker P."/>
            <person name="Scholz U."/>
            <person name="Neuveglise N."/>
        </authorList>
    </citation>
    <scope>NUCLEOTIDE SEQUENCE</scope>
    <source>
        <strain evidence="11">LS3</strain>
    </source>
</reference>
<comment type="subunit">
    <text evidence="10">Component of the oligosaccharyltransferase (OST) complex.</text>
</comment>
<sequence length="458" mass="51148">MRLSSLFLALASGLASATAGSFENSKYSQTYDLAGSYVKKSVQLDIKNVGKEPASEYLYTVEKELAPHVAITEVRVLGADIVVPYAEEEGEDSFVYRLTIPPLEPGQETSLILAQAITGVIKPLPEVAGQNDRQYLSFNTSRYPLSPYVTKEAVTKIRTLARTFEEVDPASDADEPEISDTIVEYGPYEDLEPYSYRQLIARYENPKPMAKASRLDRDVWVSHWGSSISFEETYWLVNVGTKLRDTFSRLDFLRGQGTLSLNLASIRELLINVGGNARDAYYTDLVGNVSTSHFRSQDGGSVFQLKPRYPVFGGWKYNFTIGWSNDLKDYVKTTGTSQYLLRVPTIEGPEDIYYDNVNLSIILPEGADDIKVLSMSGDEMSKDLTFSYLDTVGRPTVRIHYNNILDSHKRGDVYVSYSYATSAALRKPLMIASAFATLFSVLLVLSKVDISISKQKKD</sequence>
<name>A0A060T4E0_BLAAD</name>
<evidence type="ECO:0000256" key="4">
    <source>
        <dbReference type="ARBA" id="ARBA00008905"/>
    </source>
</evidence>
<proteinExistence type="inferred from homology"/>
<comment type="subcellular location">
    <subcellularLocation>
        <location evidence="2 10">Endoplasmic reticulum membrane</location>
        <topology evidence="2 10">Single-pass type I membrane protein</topology>
    </subcellularLocation>
</comment>
<evidence type="ECO:0000256" key="10">
    <source>
        <dbReference type="RuleBase" id="RU361143"/>
    </source>
</evidence>
<evidence type="ECO:0000256" key="5">
    <source>
        <dbReference type="ARBA" id="ARBA00022692"/>
    </source>
</evidence>
<feature type="signal peptide" evidence="10">
    <location>
        <begin position="1"/>
        <end position="19"/>
    </location>
</feature>
<dbReference type="PANTHER" id="PTHR21049">
    <property type="entry name" value="RIBOPHORIN I"/>
    <property type="match status" value="1"/>
</dbReference>
<dbReference type="InterPro" id="IPR007676">
    <property type="entry name" value="Ribophorin_I"/>
</dbReference>
<keyword evidence="8 10" id="KW-1133">Transmembrane helix</keyword>
<organism evidence="11">
    <name type="scientific">Blastobotrys adeninivorans</name>
    <name type="common">Yeast</name>
    <name type="synonym">Arxula adeninivorans</name>
    <dbReference type="NCBI Taxonomy" id="409370"/>
    <lineage>
        <taxon>Eukaryota</taxon>
        <taxon>Fungi</taxon>
        <taxon>Dikarya</taxon>
        <taxon>Ascomycota</taxon>
        <taxon>Saccharomycotina</taxon>
        <taxon>Dipodascomycetes</taxon>
        <taxon>Dipodascales</taxon>
        <taxon>Trichomonascaceae</taxon>
        <taxon>Blastobotrys</taxon>
    </lineage>
</organism>
<dbReference type="GO" id="GO:0018279">
    <property type="term" value="P:protein N-linked glycosylation via asparagine"/>
    <property type="evidence" value="ECO:0007669"/>
    <property type="project" value="TreeGrafter"/>
</dbReference>
<dbReference type="PANTHER" id="PTHR21049:SF0">
    <property type="entry name" value="DOLICHYL-DIPHOSPHOOLIGOSACCHARIDE--PROTEIN GLYCOSYLTRANSFERASE SUBUNIT 1"/>
    <property type="match status" value="1"/>
</dbReference>